<organism evidence="2 3">
    <name type="scientific">Babesia bigemina</name>
    <dbReference type="NCBI Taxonomy" id="5866"/>
    <lineage>
        <taxon>Eukaryota</taxon>
        <taxon>Sar</taxon>
        <taxon>Alveolata</taxon>
        <taxon>Apicomplexa</taxon>
        <taxon>Aconoidasida</taxon>
        <taxon>Piroplasmida</taxon>
        <taxon>Babesiidae</taxon>
        <taxon>Babesia</taxon>
    </lineage>
</organism>
<feature type="compositionally biased region" description="Basic and acidic residues" evidence="1">
    <location>
        <begin position="114"/>
        <end position="145"/>
    </location>
</feature>
<dbReference type="VEuPathDB" id="PiroplasmaDB:BBBOND_0102380"/>
<evidence type="ECO:0000313" key="2">
    <source>
        <dbReference type="EMBL" id="CDR93909.1"/>
    </source>
</evidence>
<accession>A0A061D4N7</accession>
<dbReference type="EMBL" id="LK391707">
    <property type="protein sequence ID" value="CDR93909.1"/>
    <property type="molecule type" value="Genomic_DNA"/>
</dbReference>
<proteinExistence type="predicted"/>
<feature type="compositionally biased region" description="Basic and acidic residues" evidence="1">
    <location>
        <begin position="175"/>
        <end position="185"/>
    </location>
</feature>
<sequence length="185" mass="21172">MSDREISRDSTDDEIDKLEQEVKRRLNVVGGLLKLRNAVSKEAYKGHFEQAKEAFDQISQHVARVQEKIDRELALLHQAKGVVEANRVQKLVVDEVLRQLQTSDTLRAISELRRSVEDSRTRSLSRQEDAADHAPTKNENKEGEGRSTSLRQTTERPERPTNNSKQGGGSRSYSKNRDTFNRYIL</sequence>
<feature type="region of interest" description="Disordered" evidence="1">
    <location>
        <begin position="114"/>
        <end position="185"/>
    </location>
</feature>
<dbReference type="RefSeq" id="XP_012766095.1">
    <property type="nucleotide sequence ID" value="XM_012910641.1"/>
</dbReference>
<name>A0A061D4N7_BABBI</name>
<dbReference type="KEGG" id="bbig:BBBOND_0102380"/>
<dbReference type="GeneID" id="24562450"/>
<protein>
    <submittedName>
        <fullName evidence="2">Uncharacterized protein</fullName>
    </submittedName>
</protein>
<dbReference type="Proteomes" id="UP000033188">
    <property type="component" value="Chromosome 1"/>
</dbReference>
<evidence type="ECO:0000313" key="3">
    <source>
        <dbReference type="Proteomes" id="UP000033188"/>
    </source>
</evidence>
<gene>
    <name evidence="2" type="ORF">BBBOND_0102380</name>
</gene>
<keyword evidence="3" id="KW-1185">Reference proteome</keyword>
<reference evidence="3" key="1">
    <citation type="journal article" date="2014" name="Nucleic Acids Res.">
        <title>The evolutionary dynamics of variant antigen genes in Babesia reveal a history of genomic innovation underlying host-parasite interaction.</title>
        <authorList>
            <person name="Jackson A.P."/>
            <person name="Otto T.D."/>
            <person name="Darby A."/>
            <person name="Ramaprasad A."/>
            <person name="Xia D."/>
            <person name="Echaide I.E."/>
            <person name="Farber M."/>
            <person name="Gahlot S."/>
            <person name="Gamble J."/>
            <person name="Gupta D."/>
            <person name="Gupta Y."/>
            <person name="Jackson L."/>
            <person name="Malandrin L."/>
            <person name="Malas T.B."/>
            <person name="Moussa E."/>
            <person name="Nair M."/>
            <person name="Reid A.J."/>
            <person name="Sanders M."/>
            <person name="Sharma J."/>
            <person name="Tracey A."/>
            <person name="Quail M.A."/>
            <person name="Weir W."/>
            <person name="Wastling J.M."/>
            <person name="Hall N."/>
            <person name="Willadsen P."/>
            <person name="Lingelbach K."/>
            <person name="Shiels B."/>
            <person name="Tait A."/>
            <person name="Berriman M."/>
            <person name="Allred D.R."/>
            <person name="Pain A."/>
        </authorList>
    </citation>
    <scope>NUCLEOTIDE SEQUENCE [LARGE SCALE GENOMIC DNA]</scope>
    <source>
        <strain evidence="3">Bond</strain>
    </source>
</reference>
<dbReference type="AlphaFoldDB" id="A0A061D4N7"/>
<dbReference type="OrthoDB" id="365357at2759"/>
<evidence type="ECO:0000256" key="1">
    <source>
        <dbReference type="SAM" id="MobiDB-lite"/>
    </source>
</evidence>